<keyword evidence="2" id="KW-0472">Membrane</keyword>
<reference evidence="3 4" key="1">
    <citation type="submission" date="2019-01" db="EMBL/GenBank/DDBJ databases">
        <title>Nuclear Genome Assembly of the Microalgal Biofuel strain Nannochloropsis salina CCMP1776.</title>
        <authorList>
            <person name="Hovde B."/>
        </authorList>
    </citation>
    <scope>NUCLEOTIDE SEQUENCE [LARGE SCALE GENOMIC DNA]</scope>
    <source>
        <strain evidence="3 4">CCMP1776</strain>
    </source>
</reference>
<keyword evidence="2" id="KW-1133">Transmembrane helix</keyword>
<organism evidence="3 4">
    <name type="scientific">Nannochloropsis salina CCMP1776</name>
    <dbReference type="NCBI Taxonomy" id="1027361"/>
    <lineage>
        <taxon>Eukaryota</taxon>
        <taxon>Sar</taxon>
        <taxon>Stramenopiles</taxon>
        <taxon>Ochrophyta</taxon>
        <taxon>Eustigmatophyceae</taxon>
        <taxon>Eustigmatales</taxon>
        <taxon>Monodopsidaceae</taxon>
        <taxon>Microchloropsis</taxon>
        <taxon>Microchloropsis salina</taxon>
    </lineage>
</organism>
<keyword evidence="4" id="KW-1185">Reference proteome</keyword>
<dbReference type="Proteomes" id="UP000355283">
    <property type="component" value="Unassembled WGS sequence"/>
</dbReference>
<name>A0A4D9D5M1_9STRA</name>
<sequence>MAPSPPPSSSDKDKEASDPPASLATTRNVVIAVLVLGTVAGQVLVARRNTQTLKDIAKRTGVKFEKPPKSKNDDDWF</sequence>
<gene>
    <name evidence="3" type="ORF">NSK_003175</name>
</gene>
<evidence type="ECO:0000256" key="1">
    <source>
        <dbReference type="SAM" id="MobiDB-lite"/>
    </source>
</evidence>
<evidence type="ECO:0000313" key="4">
    <source>
        <dbReference type="Proteomes" id="UP000355283"/>
    </source>
</evidence>
<dbReference type="EMBL" id="SDOX01000011">
    <property type="protein sequence ID" value="TFJ85667.1"/>
    <property type="molecule type" value="Genomic_DNA"/>
</dbReference>
<accession>A0A4D9D5M1</accession>
<keyword evidence="2" id="KW-0812">Transmembrane</keyword>
<comment type="caution">
    <text evidence="3">The sequence shown here is derived from an EMBL/GenBank/DDBJ whole genome shotgun (WGS) entry which is preliminary data.</text>
</comment>
<dbReference type="AlphaFoldDB" id="A0A4D9D5M1"/>
<proteinExistence type="predicted"/>
<feature type="transmembrane region" description="Helical" evidence="2">
    <location>
        <begin position="29"/>
        <end position="46"/>
    </location>
</feature>
<evidence type="ECO:0000313" key="3">
    <source>
        <dbReference type="EMBL" id="TFJ85667.1"/>
    </source>
</evidence>
<feature type="region of interest" description="Disordered" evidence="1">
    <location>
        <begin position="1"/>
        <end position="23"/>
    </location>
</feature>
<protein>
    <submittedName>
        <fullName evidence="3">Uncharacterized protein</fullName>
    </submittedName>
</protein>
<evidence type="ECO:0000256" key="2">
    <source>
        <dbReference type="SAM" id="Phobius"/>
    </source>
</evidence>